<comment type="subunit">
    <text evidence="4">The nucleosome is a histone octamer containing two molecules each of H2A, H2B, H3 and H4 assembled in one H3-H4 heterotetramer and two H2A-H2B heterodimers. The octamer wraps approximately 147 bp of DNA.</text>
</comment>
<comment type="similarity">
    <text evidence="3">Belongs to the histone H3 family.</text>
</comment>
<proteinExistence type="inferred from homology"/>
<dbReference type="SMART" id="SM00428">
    <property type="entry name" value="H3"/>
    <property type="match status" value="1"/>
</dbReference>
<protein>
    <recommendedName>
        <fullName evidence="5">Histone H3</fullName>
    </recommendedName>
</protein>
<reference evidence="10" key="1">
    <citation type="submission" date="2019-04" db="EMBL/GenBank/DDBJ databases">
        <title>Friends and foes A comparative genomics study of 23 Aspergillus species from section Flavi.</title>
        <authorList>
            <consortium name="DOE Joint Genome Institute"/>
            <person name="Kjaerbolling I."/>
            <person name="Vesth T."/>
            <person name="Frisvad J.C."/>
            <person name="Nybo J.L."/>
            <person name="Theobald S."/>
            <person name="Kildgaard S."/>
            <person name="Isbrandt T."/>
            <person name="Kuo A."/>
            <person name="Sato A."/>
            <person name="Lyhne E.K."/>
            <person name="Kogle M.E."/>
            <person name="Wiebenga A."/>
            <person name="Kun R.S."/>
            <person name="Lubbers R.J."/>
            <person name="Makela M.R."/>
            <person name="Barry K."/>
            <person name="Chovatia M."/>
            <person name="Clum A."/>
            <person name="Daum C."/>
            <person name="Haridas S."/>
            <person name="He G."/>
            <person name="LaButti K."/>
            <person name="Lipzen A."/>
            <person name="Mondo S."/>
            <person name="Riley R."/>
            <person name="Salamov A."/>
            <person name="Simmons B.A."/>
            <person name="Magnuson J.K."/>
            <person name="Henrissat B."/>
            <person name="Mortensen U.H."/>
            <person name="Larsen T.O."/>
            <person name="Devries R.P."/>
            <person name="Grigoriev I.V."/>
            <person name="Machida M."/>
            <person name="Baker S.E."/>
            <person name="Andersen M.R."/>
        </authorList>
    </citation>
    <scope>NUCLEOTIDE SEQUENCE [LARGE SCALE GENOMIC DNA]</scope>
    <source>
        <strain evidence="10">CBS 121.62</strain>
    </source>
</reference>
<name>A0A5N6GEA8_ASPFL</name>
<dbReference type="GO" id="GO:0030527">
    <property type="term" value="F:structural constituent of chromatin"/>
    <property type="evidence" value="ECO:0007669"/>
    <property type="project" value="InterPro"/>
</dbReference>
<dbReference type="PROSITE" id="PS00959">
    <property type="entry name" value="HISTONE_H3_2"/>
    <property type="match status" value="1"/>
</dbReference>
<dbReference type="InterPro" id="IPR007125">
    <property type="entry name" value="H2A/H2B/H3"/>
</dbReference>
<sequence length="137" mass="15448">MWDVDREPDVSRSTGGKAPRKELASKAAKKAAPSTGGVKRPRVVALREIRRYQKSTELLIPKLPFRRLVREVAQDLKTGYKFQSAPIGALRKAVEHFLVALFEDTLLCAIHGKRVTIQQKDMQLACRLRGGHYLDLL</sequence>
<dbReference type="Pfam" id="PF00125">
    <property type="entry name" value="Histone"/>
    <property type="match status" value="1"/>
</dbReference>
<keyword evidence="7" id="KW-0238">DNA-binding</keyword>
<evidence type="ECO:0000256" key="5">
    <source>
        <dbReference type="ARBA" id="ARBA00020835"/>
    </source>
</evidence>
<evidence type="ECO:0000256" key="6">
    <source>
        <dbReference type="ARBA" id="ARBA00022454"/>
    </source>
</evidence>
<evidence type="ECO:0000256" key="4">
    <source>
        <dbReference type="ARBA" id="ARBA00011538"/>
    </source>
</evidence>
<dbReference type="PANTHER" id="PTHR11426">
    <property type="entry name" value="HISTONE H3"/>
    <property type="match status" value="1"/>
</dbReference>
<dbReference type="Gene3D" id="1.10.20.10">
    <property type="entry name" value="Histone, subunit A"/>
    <property type="match status" value="1"/>
</dbReference>
<evidence type="ECO:0000256" key="3">
    <source>
        <dbReference type="ARBA" id="ARBA00010343"/>
    </source>
</evidence>
<organism evidence="10">
    <name type="scientific">Aspergillus flavus</name>
    <dbReference type="NCBI Taxonomy" id="5059"/>
    <lineage>
        <taxon>Eukaryota</taxon>
        <taxon>Fungi</taxon>
        <taxon>Dikarya</taxon>
        <taxon>Ascomycota</taxon>
        <taxon>Pezizomycotina</taxon>
        <taxon>Eurotiomycetes</taxon>
        <taxon>Eurotiomycetidae</taxon>
        <taxon>Eurotiales</taxon>
        <taxon>Aspergillaceae</taxon>
        <taxon>Aspergillus</taxon>
        <taxon>Aspergillus subgen. Circumdati</taxon>
    </lineage>
</organism>
<dbReference type="GO" id="GO:0000786">
    <property type="term" value="C:nucleosome"/>
    <property type="evidence" value="ECO:0007669"/>
    <property type="project" value="UniProtKB-KW"/>
</dbReference>
<dbReference type="AlphaFoldDB" id="A0A5N6GEA8"/>
<evidence type="ECO:0000256" key="8">
    <source>
        <dbReference type="SAM" id="MobiDB-lite"/>
    </source>
</evidence>
<dbReference type="CDD" id="cd22911">
    <property type="entry name" value="HFD_H3"/>
    <property type="match status" value="1"/>
</dbReference>
<dbReference type="PRINTS" id="PR00622">
    <property type="entry name" value="HISTONEH3"/>
</dbReference>
<evidence type="ECO:0000256" key="7">
    <source>
        <dbReference type="ARBA" id="ARBA00023269"/>
    </source>
</evidence>
<accession>A0A5N6GEA8</accession>
<feature type="compositionally biased region" description="Basic and acidic residues" evidence="8">
    <location>
        <begin position="1"/>
        <end position="10"/>
    </location>
</feature>
<dbReference type="GO" id="GO:0046982">
    <property type="term" value="F:protein heterodimerization activity"/>
    <property type="evidence" value="ECO:0007669"/>
    <property type="project" value="InterPro"/>
</dbReference>
<feature type="region of interest" description="Disordered" evidence="8">
    <location>
        <begin position="1"/>
        <end position="39"/>
    </location>
</feature>
<keyword evidence="6" id="KW-0158">Chromosome</keyword>
<dbReference type="EMBL" id="ML734721">
    <property type="protein sequence ID" value="KAB8240716.1"/>
    <property type="molecule type" value="Genomic_DNA"/>
</dbReference>
<gene>
    <name evidence="10" type="ORF">BDV35DRAFT_385576</name>
</gene>
<feature type="domain" description="Core Histone H2A/H2B/H3" evidence="9">
    <location>
        <begin position="42"/>
        <end position="128"/>
    </location>
</feature>
<keyword evidence="7" id="KW-0544">Nucleosome core</keyword>
<dbReference type="InterPro" id="IPR009072">
    <property type="entry name" value="Histone-fold"/>
</dbReference>
<dbReference type="VEuPathDB" id="FungiDB:AFLA_002215"/>
<comment type="subcellular location">
    <subcellularLocation>
        <location evidence="2">Chromosome</location>
    </subcellularLocation>
</comment>
<evidence type="ECO:0000256" key="1">
    <source>
        <dbReference type="ARBA" id="ARBA00002001"/>
    </source>
</evidence>
<dbReference type="GO" id="GO:0003677">
    <property type="term" value="F:DNA binding"/>
    <property type="evidence" value="ECO:0007669"/>
    <property type="project" value="InterPro"/>
</dbReference>
<evidence type="ECO:0000256" key="2">
    <source>
        <dbReference type="ARBA" id="ARBA00004286"/>
    </source>
</evidence>
<dbReference type="InterPro" id="IPR000164">
    <property type="entry name" value="Histone_H3/CENP-A"/>
</dbReference>
<dbReference type="VEuPathDB" id="FungiDB:F9C07_3646"/>
<dbReference type="FunFam" id="1.10.20.10:FF:000054">
    <property type="entry name" value="Putative histone H1.5-like"/>
    <property type="match status" value="1"/>
</dbReference>
<dbReference type="SUPFAM" id="SSF47113">
    <property type="entry name" value="Histone-fold"/>
    <property type="match status" value="1"/>
</dbReference>
<evidence type="ECO:0000313" key="10">
    <source>
        <dbReference type="EMBL" id="KAB8240716.1"/>
    </source>
</evidence>
<evidence type="ECO:0000259" key="9">
    <source>
        <dbReference type="Pfam" id="PF00125"/>
    </source>
</evidence>
<comment type="function">
    <text evidence="1">Core component of nucleosome. Nucleosomes wrap and compact DNA into chromatin, limiting DNA accessibility to the cellular machineries which require DNA as a template. Histones thereby play a central role in transcription regulation, DNA repair, DNA replication and chromosomal stability. DNA accessibility is regulated via a complex set of post-translational modifications of histones, also called histone code, and nucleosome remodeling.</text>
</comment>
<dbReference type="Proteomes" id="UP000325434">
    <property type="component" value="Unassembled WGS sequence"/>
</dbReference>